<reference evidence="2" key="1">
    <citation type="submission" date="2014-01" db="EMBL/GenBank/DDBJ databases">
        <authorList>
            <person name="Aslett M."/>
        </authorList>
    </citation>
    <scope>NUCLEOTIDE SEQUENCE</scope>
</reference>
<name>A0A077ZAV8_TRITR</name>
<dbReference type="GO" id="GO:0045277">
    <property type="term" value="C:respiratory chain complex IV"/>
    <property type="evidence" value="ECO:0007669"/>
    <property type="project" value="InterPro"/>
</dbReference>
<dbReference type="UniPathway" id="UPA00705"/>
<feature type="transmembrane region" description="Helical" evidence="1">
    <location>
        <begin position="53"/>
        <end position="72"/>
    </location>
</feature>
<dbReference type="Proteomes" id="UP000030665">
    <property type="component" value="Unassembled WGS sequence"/>
</dbReference>
<organism evidence="2 3">
    <name type="scientific">Trichuris trichiura</name>
    <name type="common">Whipworm</name>
    <name type="synonym">Trichocephalus trichiurus</name>
    <dbReference type="NCBI Taxonomy" id="36087"/>
    <lineage>
        <taxon>Eukaryota</taxon>
        <taxon>Metazoa</taxon>
        <taxon>Ecdysozoa</taxon>
        <taxon>Nematoda</taxon>
        <taxon>Enoplea</taxon>
        <taxon>Dorylaimia</taxon>
        <taxon>Trichinellida</taxon>
        <taxon>Trichuridae</taxon>
        <taxon>Trichuris</taxon>
    </lineage>
</organism>
<reference evidence="2" key="2">
    <citation type="submission" date="2014-03" db="EMBL/GenBank/DDBJ databases">
        <title>The whipworm genome and dual-species transcriptomics of an intimate host-pathogen interaction.</title>
        <authorList>
            <person name="Foth B.J."/>
            <person name="Tsai I.J."/>
            <person name="Reid A.J."/>
            <person name="Bancroft A.J."/>
            <person name="Nichol S."/>
            <person name="Tracey A."/>
            <person name="Holroyd N."/>
            <person name="Cotton J.A."/>
            <person name="Stanley E.J."/>
            <person name="Zarowiecki M."/>
            <person name="Liu J.Z."/>
            <person name="Huckvale T."/>
            <person name="Cooper P.J."/>
            <person name="Grencis R.K."/>
            <person name="Berriman M."/>
        </authorList>
    </citation>
    <scope>NUCLEOTIDE SEQUENCE [LARGE SCALE GENOMIC DNA]</scope>
</reference>
<dbReference type="AlphaFoldDB" id="A0A077ZAV8"/>
<accession>A0A077ZAV8</accession>
<dbReference type="EMBL" id="HG806071">
    <property type="protein sequence ID" value="CDW56723.1"/>
    <property type="molecule type" value="Genomic_DNA"/>
</dbReference>
<keyword evidence="1" id="KW-0472">Membrane</keyword>
<dbReference type="InterPro" id="IPR036636">
    <property type="entry name" value="COX7C/Cox8_sf"/>
</dbReference>
<keyword evidence="3" id="KW-1185">Reference proteome</keyword>
<gene>
    <name evidence="2" type="ORF">TTRE_0000500501</name>
</gene>
<dbReference type="Gene3D" id="4.10.49.10">
    <property type="entry name" value="Cytochrome c oxidase subunit VIIc"/>
    <property type="match status" value="1"/>
</dbReference>
<dbReference type="GO" id="GO:0005743">
    <property type="term" value="C:mitochondrial inner membrane"/>
    <property type="evidence" value="ECO:0007669"/>
    <property type="project" value="UniProtKB-SubCell"/>
</dbReference>
<dbReference type="SUPFAM" id="SSF81427">
    <property type="entry name" value="Mitochondrial cytochrome c oxidase subunit VIIc (aka VIIIa)"/>
    <property type="match status" value="1"/>
</dbReference>
<evidence type="ECO:0000313" key="3">
    <source>
        <dbReference type="Proteomes" id="UP000030665"/>
    </source>
</evidence>
<dbReference type="STRING" id="36087.A0A077ZAV8"/>
<keyword evidence="1" id="KW-1133">Transmembrane helix</keyword>
<keyword evidence="1" id="KW-0812">Transmembrane</keyword>
<proteinExistence type="predicted"/>
<protein>
    <submittedName>
        <fullName evidence="2">Cytochrome c oxidase subunit 7C, mitochondrial</fullName>
    </submittedName>
</protein>
<dbReference type="OrthoDB" id="5917092at2759"/>
<evidence type="ECO:0000256" key="1">
    <source>
        <dbReference type="SAM" id="Phobius"/>
    </source>
</evidence>
<evidence type="ECO:0000313" key="2">
    <source>
        <dbReference type="EMBL" id="CDW56723.1"/>
    </source>
</evidence>
<dbReference type="GO" id="GO:0006123">
    <property type="term" value="P:mitochondrial electron transport, cytochrome c to oxygen"/>
    <property type="evidence" value="ECO:0007669"/>
    <property type="project" value="InterPro"/>
</dbReference>
<sequence length="80" mass="9274">MRVIRSLGQLLRQVQRNGGVRSAVTDSVIPIHKGDIYLDMPLFPMSYTNRWKLLFQIGIFCGIPFAIPFYGLRRALMKKY</sequence>